<evidence type="ECO:0000313" key="1">
    <source>
        <dbReference type="EMBL" id="KAF2259491.1"/>
    </source>
</evidence>
<accession>A0A9P4K014</accession>
<dbReference type="AlphaFoldDB" id="A0A9P4K014"/>
<name>A0A9P4K014_9PLEO</name>
<dbReference type="Proteomes" id="UP000800093">
    <property type="component" value="Unassembled WGS sequence"/>
</dbReference>
<keyword evidence="2" id="KW-1185">Reference proteome</keyword>
<comment type="caution">
    <text evidence="1">The sequence shown here is derived from an EMBL/GenBank/DDBJ whole genome shotgun (WGS) entry which is preliminary data.</text>
</comment>
<evidence type="ECO:0000313" key="2">
    <source>
        <dbReference type="Proteomes" id="UP000800093"/>
    </source>
</evidence>
<dbReference type="OrthoDB" id="3684889at2759"/>
<reference evidence="2" key="1">
    <citation type="journal article" date="2020" name="Stud. Mycol.">
        <title>101 Dothideomycetes genomes: A test case for predicting lifestyles and emergence of pathogens.</title>
        <authorList>
            <person name="Haridas S."/>
            <person name="Albert R."/>
            <person name="Binder M."/>
            <person name="Bloem J."/>
            <person name="LaButti K."/>
            <person name="Salamov A."/>
            <person name="Andreopoulos B."/>
            <person name="Baker S."/>
            <person name="Barry K."/>
            <person name="Bills G."/>
            <person name="Bluhm B."/>
            <person name="Cannon C."/>
            <person name="Castanera R."/>
            <person name="Culley D."/>
            <person name="Daum C."/>
            <person name="Ezra D."/>
            <person name="Gonzalez J."/>
            <person name="Henrissat B."/>
            <person name="Kuo A."/>
            <person name="Liang C."/>
            <person name="Lipzen A."/>
            <person name="Lutzoni F."/>
            <person name="Magnuson J."/>
            <person name="Mondo S."/>
            <person name="Nolan M."/>
            <person name="Ohm R."/>
            <person name="Pangilinan J."/>
            <person name="Park H.-J."/>
            <person name="Ramirez L."/>
            <person name="Alfaro M."/>
            <person name="Sun H."/>
            <person name="Tritt A."/>
            <person name="Yoshinaga Y."/>
            <person name="Zwiers L.-H."/>
            <person name="Turgeon B."/>
            <person name="Goodwin S."/>
            <person name="Spatafora J."/>
            <person name="Crous P."/>
            <person name="Grigoriev I."/>
        </authorList>
    </citation>
    <scope>NUCLEOTIDE SEQUENCE [LARGE SCALE GENOMIC DNA]</scope>
    <source>
        <strain evidence="2">CBS 304.66</strain>
    </source>
</reference>
<dbReference type="EMBL" id="ML986707">
    <property type="protein sequence ID" value="KAF2259491.1"/>
    <property type="molecule type" value="Genomic_DNA"/>
</dbReference>
<sequence>MECIIPRLVSSKFSQRVEEEKIYRRLCRKVYSTLPRELRDIVYSYVLLEDINRVVEVSAIRPTPTQIIECFDDFEEPEAQFWDERRLGKGMKRELAETWYRSCHFNICGPFHMLERFLVEDRWSTGLIPQEFVSNVHISVSQEDKDVECLLKLLDLKPKAKISIYLYRKGWMTRTKVLSASDFFLQLLKQIFPVLHQLRVEKRPFTLILDPPKRTTRKSFASGAHRTTIIRNKDCYHIPTAECMDFTPKGILTAVSLSYFQSRDFDA</sequence>
<protein>
    <submittedName>
        <fullName evidence="1">Uncharacterized protein</fullName>
    </submittedName>
</protein>
<gene>
    <name evidence="1" type="ORF">CC78DRAFT_548265</name>
</gene>
<organism evidence="1 2">
    <name type="scientific">Lojkania enalia</name>
    <dbReference type="NCBI Taxonomy" id="147567"/>
    <lineage>
        <taxon>Eukaryota</taxon>
        <taxon>Fungi</taxon>
        <taxon>Dikarya</taxon>
        <taxon>Ascomycota</taxon>
        <taxon>Pezizomycotina</taxon>
        <taxon>Dothideomycetes</taxon>
        <taxon>Pleosporomycetidae</taxon>
        <taxon>Pleosporales</taxon>
        <taxon>Pleosporales incertae sedis</taxon>
        <taxon>Lojkania</taxon>
    </lineage>
</organism>
<proteinExistence type="predicted"/>